<evidence type="ECO:0000313" key="2">
    <source>
        <dbReference type="Proteomes" id="UP000638014"/>
    </source>
</evidence>
<reference evidence="1" key="1">
    <citation type="submission" date="2020-09" db="EMBL/GenBank/DDBJ databases">
        <title>A novel bacterium of genus Neiella, isolated from South China Sea.</title>
        <authorList>
            <person name="Huang H."/>
            <person name="Mo K."/>
            <person name="Hu Y."/>
        </authorList>
    </citation>
    <scope>NUCLEOTIDE SEQUENCE</scope>
    <source>
        <strain evidence="1">HB171785</strain>
    </source>
</reference>
<dbReference type="Proteomes" id="UP000638014">
    <property type="component" value="Unassembled WGS sequence"/>
</dbReference>
<dbReference type="AlphaFoldDB" id="A0A8J6QG00"/>
<evidence type="ECO:0000313" key="1">
    <source>
        <dbReference type="EMBL" id="MBD1389124.1"/>
    </source>
</evidence>
<keyword evidence="2" id="KW-1185">Reference proteome</keyword>
<accession>A0A8J6QG00</accession>
<sequence>MAICEGLIKVHGGLIKAQQSEMGGLKVTFKI</sequence>
<dbReference type="EMBL" id="JACXAF010000007">
    <property type="protein sequence ID" value="MBD1389124.1"/>
    <property type="molecule type" value="Genomic_DNA"/>
</dbReference>
<comment type="caution">
    <text evidence="1">The sequence shown here is derived from an EMBL/GenBank/DDBJ whole genome shotgun (WGS) entry which is preliminary data.</text>
</comment>
<gene>
    <name evidence="1" type="ORF">IC617_06755</name>
</gene>
<organism evidence="1 2">
    <name type="scientific">Neiella litorisoli</name>
    <dbReference type="NCBI Taxonomy" id="2771431"/>
    <lineage>
        <taxon>Bacteria</taxon>
        <taxon>Pseudomonadati</taxon>
        <taxon>Pseudomonadota</taxon>
        <taxon>Gammaproteobacteria</taxon>
        <taxon>Alteromonadales</taxon>
        <taxon>Echinimonadaceae</taxon>
        <taxon>Neiella</taxon>
    </lineage>
</organism>
<protein>
    <submittedName>
        <fullName evidence="1">Uncharacterized protein</fullName>
    </submittedName>
</protein>
<name>A0A8J6QG00_9GAMM</name>
<proteinExistence type="predicted"/>